<gene>
    <name evidence="2" type="ORF">AWH48_16155</name>
</gene>
<sequence>MKVNEFIERLNDTNTFRSLCKEVQIPEKRSRNALKDLGLEYNKLSREWVFNGDENVLEDEVNKYVPVTNKRTSTRSENNEDVKASLEKNSNVQKSAKDNSDFTIEEIKELKNMIEERKNDYELFDKYKIYDELSKVPTDEEIERCAYNLSKTTNARLKNYAKERRLPLQDLVELAIIDLLDRYDKN</sequence>
<reference evidence="2 3" key="1">
    <citation type="submission" date="2016-01" db="EMBL/GenBank/DDBJ databases">
        <title>Investigation of taxonomic status of Bacillus aminovorans.</title>
        <authorList>
            <person name="Verma A."/>
            <person name="Pal Y."/>
            <person name="Krishnamurthi S."/>
        </authorList>
    </citation>
    <scope>NUCLEOTIDE SEQUENCE [LARGE SCALE GENOMIC DNA]</scope>
    <source>
        <strain evidence="2 3">DSM 4337</strain>
    </source>
</reference>
<organism evidence="2 3">
    <name type="scientific">Domibacillus aminovorans</name>
    <dbReference type="NCBI Taxonomy" id="29332"/>
    <lineage>
        <taxon>Bacteria</taxon>
        <taxon>Bacillati</taxon>
        <taxon>Bacillota</taxon>
        <taxon>Bacilli</taxon>
        <taxon>Bacillales</taxon>
        <taxon>Bacillaceae</taxon>
        <taxon>Domibacillus</taxon>
    </lineage>
</organism>
<dbReference type="EMBL" id="LQWZ01000004">
    <property type="protein sequence ID" value="OAH59271.1"/>
    <property type="molecule type" value="Genomic_DNA"/>
</dbReference>
<dbReference type="AlphaFoldDB" id="A0A177L3C9"/>
<comment type="caution">
    <text evidence="2">The sequence shown here is derived from an EMBL/GenBank/DDBJ whole genome shotgun (WGS) entry which is preliminary data.</text>
</comment>
<name>A0A177L3C9_9BACI</name>
<accession>A0A177L3C9</accession>
<proteinExistence type="predicted"/>
<evidence type="ECO:0000313" key="2">
    <source>
        <dbReference type="EMBL" id="OAH59271.1"/>
    </source>
</evidence>
<evidence type="ECO:0000256" key="1">
    <source>
        <dbReference type="SAM" id="MobiDB-lite"/>
    </source>
</evidence>
<dbReference type="RefSeq" id="WP_063974403.1">
    <property type="nucleotide sequence ID" value="NZ_LQWZ01000004.1"/>
</dbReference>
<dbReference type="Proteomes" id="UP000077271">
    <property type="component" value="Unassembled WGS sequence"/>
</dbReference>
<feature type="region of interest" description="Disordered" evidence="1">
    <location>
        <begin position="68"/>
        <end position="94"/>
    </location>
</feature>
<feature type="compositionally biased region" description="Basic and acidic residues" evidence="1">
    <location>
        <begin position="77"/>
        <end position="86"/>
    </location>
</feature>
<evidence type="ECO:0000313" key="3">
    <source>
        <dbReference type="Proteomes" id="UP000077271"/>
    </source>
</evidence>
<protein>
    <submittedName>
        <fullName evidence="2">Uncharacterized protein</fullName>
    </submittedName>
</protein>